<reference evidence="1 2" key="1">
    <citation type="submission" date="2020-08" db="EMBL/GenBank/DDBJ databases">
        <authorList>
            <person name="Koutsovoulos G."/>
            <person name="Danchin GJ E."/>
        </authorList>
    </citation>
    <scope>NUCLEOTIDE SEQUENCE [LARGE SCALE GENOMIC DNA]</scope>
</reference>
<accession>A0A6V7VME4</accession>
<evidence type="ECO:0000313" key="1">
    <source>
        <dbReference type="EMBL" id="CAD2176059.1"/>
    </source>
</evidence>
<proteinExistence type="predicted"/>
<dbReference type="EMBL" id="CAJEWN010000267">
    <property type="protein sequence ID" value="CAD2176059.1"/>
    <property type="molecule type" value="Genomic_DNA"/>
</dbReference>
<dbReference type="Proteomes" id="UP000580250">
    <property type="component" value="Unassembled WGS sequence"/>
</dbReference>
<name>A0A6V7VME4_MELEN</name>
<gene>
    <name evidence="1" type="ORF">MENT_LOCUS27829</name>
</gene>
<sequence length="111" mass="13470">MEIRQPNGIDIFRKSLEEIEKEQGNIYPVIMRDLGDYKELTEQTLMTLIYNYEGNLFLLYVFQFRKTLRQYMKVRAASNFFHIPKNIYFSYIFLSIFDLCRRAINAKLFFL</sequence>
<protein>
    <submittedName>
        <fullName evidence="1">Uncharacterized protein</fullName>
    </submittedName>
</protein>
<dbReference type="AlphaFoldDB" id="A0A6V7VME4"/>
<comment type="caution">
    <text evidence="1">The sequence shown here is derived from an EMBL/GenBank/DDBJ whole genome shotgun (WGS) entry which is preliminary data.</text>
</comment>
<evidence type="ECO:0000313" key="2">
    <source>
        <dbReference type="Proteomes" id="UP000580250"/>
    </source>
</evidence>
<organism evidence="1 2">
    <name type="scientific">Meloidogyne enterolobii</name>
    <name type="common">Root-knot nematode worm</name>
    <name type="synonym">Meloidogyne mayaguensis</name>
    <dbReference type="NCBI Taxonomy" id="390850"/>
    <lineage>
        <taxon>Eukaryota</taxon>
        <taxon>Metazoa</taxon>
        <taxon>Ecdysozoa</taxon>
        <taxon>Nematoda</taxon>
        <taxon>Chromadorea</taxon>
        <taxon>Rhabditida</taxon>
        <taxon>Tylenchina</taxon>
        <taxon>Tylenchomorpha</taxon>
        <taxon>Tylenchoidea</taxon>
        <taxon>Meloidogynidae</taxon>
        <taxon>Meloidogyninae</taxon>
        <taxon>Meloidogyne</taxon>
    </lineage>
</organism>